<dbReference type="Proteomes" id="UP000799324">
    <property type="component" value="Unassembled WGS sequence"/>
</dbReference>
<feature type="region of interest" description="Disordered" evidence="1">
    <location>
        <begin position="167"/>
        <end position="245"/>
    </location>
</feature>
<organism evidence="2 3">
    <name type="scientific">Lophiostoma macrostomum CBS 122681</name>
    <dbReference type="NCBI Taxonomy" id="1314788"/>
    <lineage>
        <taxon>Eukaryota</taxon>
        <taxon>Fungi</taxon>
        <taxon>Dikarya</taxon>
        <taxon>Ascomycota</taxon>
        <taxon>Pezizomycotina</taxon>
        <taxon>Dothideomycetes</taxon>
        <taxon>Pleosporomycetidae</taxon>
        <taxon>Pleosporales</taxon>
        <taxon>Lophiostomataceae</taxon>
        <taxon>Lophiostoma</taxon>
    </lineage>
</organism>
<feature type="compositionally biased region" description="Basic and acidic residues" evidence="1">
    <location>
        <begin position="171"/>
        <end position="186"/>
    </location>
</feature>
<sequence>MSETGPNSSPDQPTAAQIAGALDLGAAGVEPEDAEQVRLALRTLIKCGTEDETGRQEDELLLPTYSFPCERAEDVTSTQANNDVRIAEEEVYTAEAWKLQDLVLRTEDIRERLSVKRKKRKERLVDEDERAGLRQYARRRVEQYSEVCKNYQDAFVAKLEAAGYSYDPAEDSEKNGEDEQIMKGSDDSAMLALKSEPHRDYTTSEMAKTRQTKEDEQEERERHDSVMQAFGGSNTSDTSEGSDTVTIKRRLRITDLLN</sequence>
<feature type="compositionally biased region" description="Polar residues" evidence="1">
    <location>
        <begin position="1"/>
        <end position="15"/>
    </location>
</feature>
<keyword evidence="3" id="KW-1185">Reference proteome</keyword>
<proteinExistence type="predicted"/>
<feature type="compositionally biased region" description="Polar residues" evidence="1">
    <location>
        <begin position="231"/>
        <end position="245"/>
    </location>
</feature>
<gene>
    <name evidence="2" type="ORF">K491DRAFT_682507</name>
</gene>
<dbReference type="AlphaFoldDB" id="A0A6A6SVD7"/>
<dbReference type="EMBL" id="MU004437">
    <property type="protein sequence ID" value="KAF2651017.1"/>
    <property type="molecule type" value="Genomic_DNA"/>
</dbReference>
<evidence type="ECO:0000313" key="3">
    <source>
        <dbReference type="Proteomes" id="UP000799324"/>
    </source>
</evidence>
<evidence type="ECO:0000313" key="2">
    <source>
        <dbReference type="EMBL" id="KAF2651017.1"/>
    </source>
</evidence>
<feature type="compositionally biased region" description="Basic and acidic residues" evidence="1">
    <location>
        <begin position="195"/>
        <end position="225"/>
    </location>
</feature>
<accession>A0A6A6SVD7</accession>
<evidence type="ECO:0000256" key="1">
    <source>
        <dbReference type="SAM" id="MobiDB-lite"/>
    </source>
</evidence>
<protein>
    <submittedName>
        <fullName evidence="2">Uncharacterized protein</fullName>
    </submittedName>
</protein>
<feature type="region of interest" description="Disordered" evidence="1">
    <location>
        <begin position="1"/>
        <end position="32"/>
    </location>
</feature>
<reference evidence="2" key="1">
    <citation type="journal article" date="2020" name="Stud. Mycol.">
        <title>101 Dothideomycetes genomes: a test case for predicting lifestyles and emergence of pathogens.</title>
        <authorList>
            <person name="Haridas S."/>
            <person name="Albert R."/>
            <person name="Binder M."/>
            <person name="Bloem J."/>
            <person name="Labutti K."/>
            <person name="Salamov A."/>
            <person name="Andreopoulos B."/>
            <person name="Baker S."/>
            <person name="Barry K."/>
            <person name="Bills G."/>
            <person name="Bluhm B."/>
            <person name="Cannon C."/>
            <person name="Castanera R."/>
            <person name="Culley D."/>
            <person name="Daum C."/>
            <person name="Ezra D."/>
            <person name="Gonzalez J."/>
            <person name="Henrissat B."/>
            <person name="Kuo A."/>
            <person name="Liang C."/>
            <person name="Lipzen A."/>
            <person name="Lutzoni F."/>
            <person name="Magnuson J."/>
            <person name="Mondo S."/>
            <person name="Nolan M."/>
            <person name="Ohm R."/>
            <person name="Pangilinan J."/>
            <person name="Park H.-J."/>
            <person name="Ramirez L."/>
            <person name="Alfaro M."/>
            <person name="Sun H."/>
            <person name="Tritt A."/>
            <person name="Yoshinaga Y."/>
            <person name="Zwiers L.-H."/>
            <person name="Turgeon B."/>
            <person name="Goodwin S."/>
            <person name="Spatafora J."/>
            <person name="Crous P."/>
            <person name="Grigoriev I."/>
        </authorList>
    </citation>
    <scope>NUCLEOTIDE SEQUENCE</scope>
    <source>
        <strain evidence="2">CBS 122681</strain>
    </source>
</reference>
<name>A0A6A6SVD7_9PLEO</name>